<dbReference type="GO" id="GO:0005634">
    <property type="term" value="C:nucleus"/>
    <property type="evidence" value="ECO:0007669"/>
    <property type="project" value="UniProtKB-SubCell"/>
</dbReference>
<evidence type="ECO:0000256" key="2">
    <source>
        <dbReference type="ARBA" id="ARBA00007925"/>
    </source>
</evidence>
<dbReference type="AlphaFoldDB" id="A0A0A9YCW8"/>
<dbReference type="PANTHER" id="PTHR13489:SF0">
    <property type="entry name" value="MINI-CHROMOSOME MAINTENANCE COMPLEX-BINDING PROTEIN"/>
    <property type="match status" value="1"/>
</dbReference>
<dbReference type="InterPro" id="IPR019140">
    <property type="entry name" value="MCM_complex-bd"/>
</dbReference>
<name>A0A0A9YCW8_LYGHE</name>
<keyword evidence="4" id="KW-0539">Nucleus</keyword>
<reference evidence="6" key="2">
    <citation type="submission" date="2014-07" db="EMBL/GenBank/DDBJ databases">
        <authorList>
            <person name="Hull J."/>
        </authorList>
    </citation>
    <scope>NUCLEOTIDE SEQUENCE</scope>
</reference>
<accession>A0A0A9YCW8</accession>
<protein>
    <recommendedName>
        <fullName evidence="3">Mini-chromosome maintenance complex-binding protein</fullName>
    </recommendedName>
</protein>
<comment type="similarity">
    <text evidence="2">Belongs to the MCMBP family.</text>
</comment>
<sequence length="535" mass="60093">MTDLTVEAFLVDESAGLERIHENWEDVPLLEDVPNHDVLDGSLFRFRGMIQDMPNPVFYFSEYAVQNVTTGVVKKRCGKFRSSLVCEEGEKLLLDEETSVSSERRPYYCVSVPGLNSWARLASRTRQELPMKEETSSVKRPADDMEVDDESQVSSGEGNKRLCAVKSPSETSGMVTDLHCPIPTGRDAACVVHIYDVDDNLKVNDVVDVVGFVYVSGADQDDVDVPPSLAPRLHAVAVRRNPSMTINVDVSPSVRSDLHLALTQLLLGDHLAADYLICHLLSNVYSRRDVVLGKFSLNLCNVPLDPLYTSGLYDILASLVPRSHFFPMSLHNMNTSDLVPVKDYNTNRLKTGLLQLSDRTHFVIDETKLEIGKLQQRGVQNVQVLNTLLSDQTVNYDFKFYNVPFHMNIPVMVLSEGKSLLHCDAVVRLTPDGSFAIAETLEAVRSYLKEPLLSHARRYLSESATQEFVIPDDLTAAIQNDFVEMRRIDSKITPDEMHTHLVLARLLALSHGQNVLTKDIWDRASELERLRRARL</sequence>
<feature type="region of interest" description="Disordered" evidence="5">
    <location>
        <begin position="129"/>
        <end position="159"/>
    </location>
</feature>
<feature type="compositionally biased region" description="Basic and acidic residues" evidence="5">
    <location>
        <begin position="129"/>
        <end position="143"/>
    </location>
</feature>
<gene>
    <name evidence="6" type="ORF">CM83_69505</name>
</gene>
<evidence type="ECO:0000256" key="5">
    <source>
        <dbReference type="SAM" id="MobiDB-lite"/>
    </source>
</evidence>
<evidence type="ECO:0000256" key="1">
    <source>
        <dbReference type="ARBA" id="ARBA00004123"/>
    </source>
</evidence>
<proteinExistence type="inferred from homology"/>
<comment type="subcellular location">
    <subcellularLocation>
        <location evidence="1">Nucleus</location>
    </subcellularLocation>
</comment>
<dbReference type="PANTHER" id="PTHR13489">
    <property type="entry name" value="MINI-CHROMOSOME MAINTENANCE COMPLEX-BINDING PROTEIN"/>
    <property type="match status" value="1"/>
</dbReference>
<dbReference type="GO" id="GO:0003682">
    <property type="term" value="F:chromatin binding"/>
    <property type="evidence" value="ECO:0007669"/>
    <property type="project" value="TreeGrafter"/>
</dbReference>
<evidence type="ECO:0000256" key="4">
    <source>
        <dbReference type="ARBA" id="ARBA00023242"/>
    </source>
</evidence>
<evidence type="ECO:0000313" key="6">
    <source>
        <dbReference type="EMBL" id="JAG27375.1"/>
    </source>
</evidence>
<dbReference type="Pfam" id="PF09739">
    <property type="entry name" value="MCM_bind"/>
    <property type="match status" value="1"/>
</dbReference>
<evidence type="ECO:0000256" key="3">
    <source>
        <dbReference type="ARBA" id="ARBA00015405"/>
    </source>
</evidence>
<reference evidence="6" key="1">
    <citation type="journal article" date="2014" name="PLoS ONE">
        <title>Transcriptome-Based Identification of ABC Transporters in the Western Tarnished Plant Bug Lygus hesperus.</title>
        <authorList>
            <person name="Hull J.J."/>
            <person name="Chaney K."/>
            <person name="Geib S.M."/>
            <person name="Fabrick J.A."/>
            <person name="Brent C.S."/>
            <person name="Walsh D."/>
            <person name="Lavine L.C."/>
        </authorList>
    </citation>
    <scope>NUCLEOTIDE SEQUENCE</scope>
</reference>
<dbReference type="EMBL" id="GBHO01016229">
    <property type="protein sequence ID" value="JAG27375.1"/>
    <property type="molecule type" value="Transcribed_RNA"/>
</dbReference>
<organism evidence="6">
    <name type="scientific">Lygus hesperus</name>
    <name type="common">Western plant bug</name>
    <dbReference type="NCBI Taxonomy" id="30085"/>
    <lineage>
        <taxon>Eukaryota</taxon>
        <taxon>Metazoa</taxon>
        <taxon>Ecdysozoa</taxon>
        <taxon>Arthropoda</taxon>
        <taxon>Hexapoda</taxon>
        <taxon>Insecta</taxon>
        <taxon>Pterygota</taxon>
        <taxon>Neoptera</taxon>
        <taxon>Paraneoptera</taxon>
        <taxon>Hemiptera</taxon>
        <taxon>Heteroptera</taxon>
        <taxon>Panheteroptera</taxon>
        <taxon>Cimicomorpha</taxon>
        <taxon>Miridae</taxon>
        <taxon>Mirini</taxon>
        <taxon>Lygus</taxon>
    </lineage>
</organism>
<dbReference type="GO" id="GO:0006261">
    <property type="term" value="P:DNA-templated DNA replication"/>
    <property type="evidence" value="ECO:0007669"/>
    <property type="project" value="TreeGrafter"/>
</dbReference>